<protein>
    <recommendedName>
        <fullName evidence="3">SAV-6107-like HEPN domain-containing protein</fullName>
    </recommendedName>
</protein>
<proteinExistence type="predicted"/>
<keyword evidence="2" id="KW-1185">Reference proteome</keyword>
<accession>A0ABN2ANU0</accession>
<evidence type="ECO:0008006" key="3">
    <source>
        <dbReference type="Google" id="ProtNLM"/>
    </source>
</evidence>
<dbReference type="EMBL" id="BAAAOR010000023">
    <property type="protein sequence ID" value="GAA1522946.1"/>
    <property type="molecule type" value="Genomic_DNA"/>
</dbReference>
<dbReference type="Proteomes" id="UP001500842">
    <property type="component" value="Unassembled WGS sequence"/>
</dbReference>
<name>A0ABN2ANU0_9ACTN</name>
<organism evidence="1 2">
    <name type="scientific">Nocardioides humi</name>
    <dbReference type="NCBI Taxonomy" id="449461"/>
    <lineage>
        <taxon>Bacteria</taxon>
        <taxon>Bacillati</taxon>
        <taxon>Actinomycetota</taxon>
        <taxon>Actinomycetes</taxon>
        <taxon>Propionibacteriales</taxon>
        <taxon>Nocardioidaceae</taxon>
        <taxon>Nocardioides</taxon>
    </lineage>
</organism>
<reference evidence="1 2" key="1">
    <citation type="journal article" date="2019" name="Int. J. Syst. Evol. Microbiol.">
        <title>The Global Catalogue of Microorganisms (GCM) 10K type strain sequencing project: providing services to taxonomists for standard genome sequencing and annotation.</title>
        <authorList>
            <consortium name="The Broad Institute Genomics Platform"/>
            <consortium name="The Broad Institute Genome Sequencing Center for Infectious Disease"/>
            <person name="Wu L."/>
            <person name="Ma J."/>
        </authorList>
    </citation>
    <scope>NUCLEOTIDE SEQUENCE [LARGE SCALE GENOMIC DNA]</scope>
    <source>
        <strain evidence="1 2">JCM 14942</strain>
    </source>
</reference>
<evidence type="ECO:0000313" key="1">
    <source>
        <dbReference type="EMBL" id="GAA1522946.1"/>
    </source>
</evidence>
<evidence type="ECO:0000313" key="2">
    <source>
        <dbReference type="Proteomes" id="UP001500842"/>
    </source>
</evidence>
<gene>
    <name evidence="1" type="ORF">GCM10009788_28570</name>
</gene>
<sequence>MTEIPHELLNQFGTGNSPFGDLTPSARQRQAISRGSSAVCANLLGKATVALGEGDREAADRYLRRAASKPFDDHEEVWPILWEAHLMLHGLVVDTLEGSERGDHRWLDVSLAVLDDAPPDAQVEMKAVLTTVAAEYELEKRERTRIRERAGTKPPALLHEDRSVDASRRFEVAREVIELCGAFVDAAAEAGIAPR</sequence>
<dbReference type="RefSeq" id="WP_141006646.1">
    <property type="nucleotide sequence ID" value="NZ_BAAAOR010000023.1"/>
</dbReference>
<comment type="caution">
    <text evidence="1">The sequence shown here is derived from an EMBL/GenBank/DDBJ whole genome shotgun (WGS) entry which is preliminary data.</text>
</comment>